<dbReference type="InterPro" id="IPR029063">
    <property type="entry name" value="SAM-dependent_MTases_sf"/>
</dbReference>
<dbReference type="InterPro" id="IPR013216">
    <property type="entry name" value="Methyltransf_11"/>
</dbReference>
<evidence type="ECO:0000313" key="4">
    <source>
        <dbReference type="Proteomes" id="UP000076555"/>
    </source>
</evidence>
<dbReference type="InterPro" id="IPR029044">
    <property type="entry name" value="Nucleotide-diphossugar_trans"/>
</dbReference>
<evidence type="ECO:0000313" key="3">
    <source>
        <dbReference type="EMBL" id="KZL48589.1"/>
    </source>
</evidence>
<dbReference type="Gene3D" id="3.40.50.150">
    <property type="entry name" value="Vaccinia Virus protein VP39"/>
    <property type="match status" value="1"/>
</dbReference>
<dbReference type="Proteomes" id="UP000076555">
    <property type="component" value="Unassembled WGS sequence"/>
</dbReference>
<dbReference type="Pfam" id="PF08241">
    <property type="entry name" value="Methyltransf_11"/>
    <property type="match status" value="1"/>
</dbReference>
<dbReference type="SUPFAM" id="SSF53448">
    <property type="entry name" value="Nucleotide-diphospho-sugar transferases"/>
    <property type="match status" value="1"/>
</dbReference>
<evidence type="ECO:0000259" key="2">
    <source>
        <dbReference type="Pfam" id="PF08241"/>
    </source>
</evidence>
<dbReference type="InterPro" id="IPR001173">
    <property type="entry name" value="Glyco_trans_2-like"/>
</dbReference>
<dbReference type="GO" id="GO:0008757">
    <property type="term" value="F:S-adenosylmethionine-dependent methyltransferase activity"/>
    <property type="evidence" value="ECO:0007669"/>
    <property type="project" value="InterPro"/>
</dbReference>
<dbReference type="Gene3D" id="2.20.25.10">
    <property type="match status" value="1"/>
</dbReference>
<sequence length="671" mass="76772">MLFNQNNLQDLVSLLKCPKCHHYHLVIKTDYLECTNCSAQYPILNKVPIFLEHPNTVKIMSVDHISNQLPIAIVNWLEKLNGYSLNIGAGATKSKIPKCIELEYSIWKNTTVVGDAHHLPFQDEIFDAVVCFNVFEHLYNPTLAAKEILRVLKPGAKLILQTAFLQPLHEEPIHFYNATKYGLLNWFSEFNIENCHVSENFNPALTLGWLSSELIHSLNQNYNSSISTDLSKTTLQDWSEIWSNPDKRDGLLWDSLLKLPQSIQEKFSAGFELQASKPSKTQMIKPIKNNTTKEESMELLNQNTSVEIAQLPNESISDIDEKRLLVISRLESATICEKMGNNPWQTMSNPAYESSENPCITVVISLYNYSKYICECIDSVCKSNLYDLPGDIEVLIIDDCSTDSSATIVEQYIKEANIPISLIKKYFNTGLADVRNIGLKLARSPYVFILDADNWIFPNCLPVLYREIKLSHCAATYGKIRRFDNETNQDIDTVSSKKWDVSSLVKDPYIDAMAMFDKEILLKVGGYSTELIEYGWFGWEDYDLWLKLAQNGYSCQLVPEILSSYRLHPSSMINTTGRYILNMSRYFHHKFSELAELDTHSDRLFGSWRSEVCSGTYGKIRPRLNAVQSDELQKANATIEAIKSSKFWKLRNKWFKLKKFLGLTKDIGIKV</sequence>
<evidence type="ECO:0000259" key="1">
    <source>
        <dbReference type="Pfam" id="PF00535"/>
    </source>
</evidence>
<gene>
    <name evidence="3" type="ORF">A2T98_17270</name>
</gene>
<organism evidence="3 4">
    <name type="scientific">Nodularia spumigena CENA596</name>
    <dbReference type="NCBI Taxonomy" id="1819295"/>
    <lineage>
        <taxon>Bacteria</taxon>
        <taxon>Bacillati</taxon>
        <taxon>Cyanobacteriota</taxon>
        <taxon>Cyanophyceae</taxon>
        <taxon>Nostocales</taxon>
        <taxon>Nodulariaceae</taxon>
        <taxon>Nodularia</taxon>
    </lineage>
</organism>
<dbReference type="OrthoDB" id="518264at2"/>
<feature type="domain" description="Methyltransferase type 11" evidence="2">
    <location>
        <begin position="110"/>
        <end position="160"/>
    </location>
</feature>
<dbReference type="PANTHER" id="PTHR22916">
    <property type="entry name" value="GLYCOSYLTRANSFERASE"/>
    <property type="match status" value="1"/>
</dbReference>
<dbReference type="SUPFAM" id="SSF158997">
    <property type="entry name" value="Trm112p-like"/>
    <property type="match status" value="1"/>
</dbReference>
<feature type="domain" description="Glycosyltransferase 2-like" evidence="1">
    <location>
        <begin position="361"/>
        <end position="492"/>
    </location>
</feature>
<name>A0A166IMI4_NODSP</name>
<dbReference type="Pfam" id="PF00535">
    <property type="entry name" value="Glycos_transf_2"/>
    <property type="match status" value="1"/>
</dbReference>
<dbReference type="SUPFAM" id="SSF53335">
    <property type="entry name" value="S-adenosyl-L-methionine-dependent methyltransferases"/>
    <property type="match status" value="1"/>
</dbReference>
<dbReference type="Gene3D" id="3.90.550.10">
    <property type="entry name" value="Spore Coat Polysaccharide Biosynthesis Protein SpsA, Chain A"/>
    <property type="match status" value="1"/>
</dbReference>
<reference evidence="3 4" key="1">
    <citation type="submission" date="2016-04" db="EMBL/GenBank/DDBJ databases">
        <title>Draft Genome Assembly of the Bloom-forming Cyanobacterium Nodularia spumigena Strain CENA596 in Shrimp Production Ponds.</title>
        <authorList>
            <person name="Popin R.V."/>
            <person name="Rigonato J."/>
            <person name="Abreu V.A."/>
            <person name="Andreote A.P."/>
            <person name="Silveira S.B."/>
            <person name="Odebrecht C."/>
            <person name="Fiore M.F."/>
        </authorList>
    </citation>
    <scope>NUCLEOTIDE SEQUENCE [LARGE SCALE GENOMIC DNA]</scope>
    <source>
        <strain evidence="3 4">CENA596</strain>
    </source>
</reference>
<accession>A0A166IMI4</accession>
<dbReference type="CDD" id="cd00761">
    <property type="entry name" value="Glyco_tranf_GTA_type"/>
    <property type="match status" value="1"/>
</dbReference>
<dbReference type="CDD" id="cd02440">
    <property type="entry name" value="AdoMet_MTases"/>
    <property type="match status" value="1"/>
</dbReference>
<dbReference type="EMBL" id="LWAJ01000233">
    <property type="protein sequence ID" value="KZL48589.1"/>
    <property type="molecule type" value="Genomic_DNA"/>
</dbReference>
<protein>
    <submittedName>
        <fullName evidence="3">Glycosyltransferase</fullName>
    </submittedName>
</protein>
<dbReference type="AlphaFoldDB" id="A0A166IMI4"/>
<proteinExistence type="predicted"/>
<keyword evidence="3" id="KW-0808">Transferase</keyword>
<dbReference type="RefSeq" id="WP_063873832.1">
    <property type="nucleotide sequence ID" value="NZ_CAWMRI010000233.1"/>
</dbReference>
<comment type="caution">
    <text evidence="3">The sequence shown here is derived from an EMBL/GenBank/DDBJ whole genome shotgun (WGS) entry which is preliminary data.</text>
</comment>